<gene>
    <name evidence="2" type="ORF">Q4568_03040</name>
</gene>
<dbReference type="Pfam" id="PF13672">
    <property type="entry name" value="PP2C_2"/>
    <property type="match status" value="1"/>
</dbReference>
<name>A0AAW7Y3U2_9GAMM</name>
<dbReference type="SMART" id="SM00331">
    <property type="entry name" value="PP2C_SIG"/>
    <property type="match status" value="1"/>
</dbReference>
<dbReference type="InterPro" id="IPR015655">
    <property type="entry name" value="PP2C"/>
</dbReference>
<accession>A0AAW7Y3U2</accession>
<dbReference type="CDD" id="cd00143">
    <property type="entry name" value="PP2Cc"/>
    <property type="match status" value="1"/>
</dbReference>
<dbReference type="EMBL" id="JAUOPU010000002">
    <property type="protein sequence ID" value="MDO6541489.1"/>
    <property type="molecule type" value="Genomic_DNA"/>
</dbReference>
<comment type="caution">
    <text evidence="2">The sequence shown here is derived from an EMBL/GenBank/DDBJ whole genome shotgun (WGS) entry which is preliminary data.</text>
</comment>
<dbReference type="Gene3D" id="3.60.40.10">
    <property type="entry name" value="PPM-type phosphatase domain"/>
    <property type="match status" value="1"/>
</dbReference>
<dbReference type="GO" id="GO:0004722">
    <property type="term" value="F:protein serine/threonine phosphatase activity"/>
    <property type="evidence" value="ECO:0007669"/>
    <property type="project" value="InterPro"/>
</dbReference>
<reference evidence="2" key="1">
    <citation type="submission" date="2023-07" db="EMBL/GenBank/DDBJ databases">
        <title>Genome content predicts the carbon catabolic preferences of heterotrophic bacteria.</title>
        <authorList>
            <person name="Gralka M."/>
        </authorList>
    </citation>
    <scope>NUCLEOTIDE SEQUENCE</scope>
    <source>
        <strain evidence="2">G2M05</strain>
    </source>
</reference>
<sequence length="274" mass="30333">MQEAKWNYFSFTQSHPGKVRAYNEDACLAMQNEGVWVVADGMGGHSAGDIASRMLVDIIEQKVSSIGLPFLTVEHLHEALSDANTRIYQFGYHDLAKSIMGTTAVVLFIKEQQFHCLWVGDSRLYLYREGQLRQQSRDHSQVMEMVDKGLLNEREAEQHPMANVITRAVGVDENISIDHLSGSLRNGDQFLLCSDGLTKELADSEMAICFKATSVNEVGLALIHSALVRGASDNVTCAVVKAAEHAMAEPTTDSNYSDVTVPLFNHQRMTLQGE</sequence>
<feature type="domain" description="PPM-type phosphatase" evidence="1">
    <location>
        <begin position="8"/>
        <end position="242"/>
    </location>
</feature>
<dbReference type="PANTHER" id="PTHR13832">
    <property type="entry name" value="PROTEIN PHOSPHATASE 2C"/>
    <property type="match status" value="1"/>
</dbReference>
<dbReference type="InterPro" id="IPR036457">
    <property type="entry name" value="PPM-type-like_dom_sf"/>
</dbReference>
<dbReference type="PROSITE" id="PS51746">
    <property type="entry name" value="PPM_2"/>
    <property type="match status" value="1"/>
</dbReference>
<dbReference type="RefSeq" id="WP_261858755.1">
    <property type="nucleotide sequence ID" value="NZ_AP024851.1"/>
</dbReference>
<dbReference type="PANTHER" id="PTHR13832:SF827">
    <property type="entry name" value="PROTEIN PHOSPHATASE 1L"/>
    <property type="match status" value="1"/>
</dbReference>
<dbReference type="Proteomes" id="UP001170624">
    <property type="component" value="Unassembled WGS sequence"/>
</dbReference>
<dbReference type="SUPFAM" id="SSF81606">
    <property type="entry name" value="PP2C-like"/>
    <property type="match status" value="1"/>
</dbReference>
<protein>
    <submittedName>
        <fullName evidence="2">Protein phosphatase 2C domain-containing protein</fullName>
    </submittedName>
</protein>
<proteinExistence type="predicted"/>
<dbReference type="InterPro" id="IPR001932">
    <property type="entry name" value="PPM-type_phosphatase-like_dom"/>
</dbReference>
<evidence type="ECO:0000313" key="2">
    <source>
        <dbReference type="EMBL" id="MDO6541489.1"/>
    </source>
</evidence>
<evidence type="ECO:0000259" key="1">
    <source>
        <dbReference type="PROSITE" id="PS51746"/>
    </source>
</evidence>
<dbReference type="AlphaFoldDB" id="A0AAW7Y3U2"/>
<dbReference type="SMART" id="SM00332">
    <property type="entry name" value="PP2Cc"/>
    <property type="match status" value="1"/>
</dbReference>
<evidence type="ECO:0000313" key="3">
    <source>
        <dbReference type="Proteomes" id="UP001170624"/>
    </source>
</evidence>
<organism evidence="2 3">
    <name type="scientific">Photobacterium sanguinicancri</name>
    <dbReference type="NCBI Taxonomy" id="875932"/>
    <lineage>
        <taxon>Bacteria</taxon>
        <taxon>Pseudomonadati</taxon>
        <taxon>Pseudomonadota</taxon>
        <taxon>Gammaproteobacteria</taxon>
        <taxon>Vibrionales</taxon>
        <taxon>Vibrionaceae</taxon>
        <taxon>Photobacterium</taxon>
    </lineage>
</organism>